<protein>
    <submittedName>
        <fullName evidence="1">Uncharacterized protein</fullName>
    </submittedName>
</protein>
<evidence type="ECO:0000313" key="2">
    <source>
        <dbReference type="Proteomes" id="UP000282322"/>
    </source>
</evidence>
<organism evidence="1 2">
    <name type="scientific">Halocatena pleomorpha</name>
    <dbReference type="NCBI Taxonomy" id="1785090"/>
    <lineage>
        <taxon>Archaea</taxon>
        <taxon>Methanobacteriati</taxon>
        <taxon>Methanobacteriota</taxon>
        <taxon>Stenosarchaea group</taxon>
        <taxon>Halobacteria</taxon>
        <taxon>Halobacteriales</taxon>
        <taxon>Natronomonadaceae</taxon>
        <taxon>Halocatena</taxon>
    </lineage>
</organism>
<sequence length="105" mass="11827">MDNRTNPQTVGRITDLRVNDRIEVRSLETGREDVFIVDGFELNVIDGRPEITVQLRTPHDEPGPIVLFNTPGGICLSPTEVPQRQNIEAEVALYEGNESQAHQYQ</sequence>
<gene>
    <name evidence="1" type="ORF">EIK79_01080</name>
</gene>
<keyword evidence="2" id="KW-1185">Reference proteome</keyword>
<dbReference type="AlphaFoldDB" id="A0A3P3RKU3"/>
<dbReference type="Proteomes" id="UP000282322">
    <property type="component" value="Unassembled WGS sequence"/>
</dbReference>
<reference evidence="1 2" key="1">
    <citation type="submission" date="2018-11" db="EMBL/GenBank/DDBJ databases">
        <title>Taxonoimc description of Halomarina strain SPP-AMP-1.</title>
        <authorList>
            <person name="Pal Y."/>
            <person name="Srinivasana K."/>
            <person name="Verma A."/>
            <person name="Kumar P."/>
        </authorList>
    </citation>
    <scope>NUCLEOTIDE SEQUENCE [LARGE SCALE GENOMIC DNA]</scope>
    <source>
        <strain evidence="1 2">SPP-AMP-1</strain>
    </source>
</reference>
<proteinExistence type="predicted"/>
<name>A0A3P3RKU3_9EURY</name>
<accession>A0A3P3RKU3</accession>
<dbReference type="EMBL" id="RRCH01000003">
    <property type="protein sequence ID" value="RRJ33429.1"/>
    <property type="molecule type" value="Genomic_DNA"/>
</dbReference>
<evidence type="ECO:0000313" key="1">
    <source>
        <dbReference type="EMBL" id="RRJ33429.1"/>
    </source>
</evidence>
<dbReference type="RefSeq" id="WP_124953292.1">
    <property type="nucleotide sequence ID" value="NZ_RRCH01000003.1"/>
</dbReference>
<comment type="caution">
    <text evidence="1">The sequence shown here is derived from an EMBL/GenBank/DDBJ whole genome shotgun (WGS) entry which is preliminary data.</text>
</comment>